<dbReference type="RefSeq" id="WP_139637359.1">
    <property type="nucleotide sequence ID" value="NZ_VDLX02000027.1"/>
</dbReference>
<proteinExistence type="predicted"/>
<sequence length="119" mass="13149">MTDPGRYDYCGLFLRGASHEAAIELTARAIGVTPDGCLLRVGTIEIEIRRNDNCAPDRADFPTWPIKMDIERGNATSGQVVETVSKILTHAWQAGHDAVAACDYEDELPDHGGYPRYRD</sequence>
<keyword evidence="2" id="KW-1185">Reference proteome</keyword>
<name>A0A5C4V7S1_9ACTN</name>
<dbReference type="Proteomes" id="UP000312512">
    <property type="component" value="Unassembled WGS sequence"/>
</dbReference>
<reference evidence="1 2" key="1">
    <citation type="submission" date="2019-10" db="EMBL/GenBank/DDBJ databases">
        <title>Nonomuraea sp. nov., isolated from Phyllanthus amarus.</title>
        <authorList>
            <person name="Klykleung N."/>
            <person name="Tanasupawat S."/>
        </authorList>
    </citation>
    <scope>NUCLEOTIDE SEQUENCE [LARGE SCALE GENOMIC DNA]</scope>
    <source>
        <strain evidence="1 2">PA1-10</strain>
    </source>
</reference>
<dbReference type="OrthoDB" id="470767at2"/>
<accession>A0A5C4V7S1</accession>
<protein>
    <submittedName>
        <fullName evidence="1">Uncharacterized protein</fullName>
    </submittedName>
</protein>
<dbReference type="EMBL" id="VDLX02000027">
    <property type="protein sequence ID" value="KAB8187484.1"/>
    <property type="molecule type" value="Genomic_DNA"/>
</dbReference>
<organism evidence="1 2">
    <name type="scientific">Nonomuraea phyllanthi</name>
    <dbReference type="NCBI Taxonomy" id="2219224"/>
    <lineage>
        <taxon>Bacteria</taxon>
        <taxon>Bacillati</taxon>
        <taxon>Actinomycetota</taxon>
        <taxon>Actinomycetes</taxon>
        <taxon>Streptosporangiales</taxon>
        <taxon>Streptosporangiaceae</taxon>
        <taxon>Nonomuraea</taxon>
    </lineage>
</organism>
<dbReference type="AlphaFoldDB" id="A0A5C4V7S1"/>
<comment type="caution">
    <text evidence="1">The sequence shown here is derived from an EMBL/GenBank/DDBJ whole genome shotgun (WGS) entry which is preliminary data.</text>
</comment>
<evidence type="ECO:0000313" key="2">
    <source>
        <dbReference type="Proteomes" id="UP000312512"/>
    </source>
</evidence>
<evidence type="ECO:0000313" key="1">
    <source>
        <dbReference type="EMBL" id="KAB8187484.1"/>
    </source>
</evidence>
<gene>
    <name evidence="1" type="ORF">FH608_045205</name>
</gene>